<dbReference type="PANTHER" id="PTHR33156:SF59">
    <property type="entry name" value="PROTEIN NUCLEAR FUSION DEFECTIVE 6, CHLOROPLASTIC_MITOCHONDRIAL-LIKE"/>
    <property type="match status" value="1"/>
</dbReference>
<dbReference type="InterPro" id="IPR043459">
    <property type="entry name" value="NFD6/NOXY2-like"/>
</dbReference>
<keyword evidence="2" id="KW-1185">Reference proteome</keyword>
<sequence length="95" mass="10209">MSTASMAAARSAIRSSVARAVSTARLAAGTKARPTQSPFRIRKQNPLSHRIFRSPVEMSCCVESMFPYHIATASALLTSMISISGRTHGWTTEGP</sequence>
<dbReference type="Proteomes" id="UP001163823">
    <property type="component" value="Chromosome 13"/>
</dbReference>
<dbReference type="AlphaFoldDB" id="A0AAD7KVV6"/>
<dbReference type="KEGG" id="qsa:O6P43_031874"/>
<evidence type="ECO:0000313" key="1">
    <source>
        <dbReference type="EMBL" id="KAJ7947019.1"/>
    </source>
</evidence>
<protein>
    <submittedName>
        <fullName evidence="1">Protein NUCLEAR FUSION DEFECTIVE 6, chloroplastic/mitochondrial-like isoform X2</fullName>
    </submittedName>
</protein>
<reference evidence="1" key="1">
    <citation type="journal article" date="2023" name="Science">
        <title>Elucidation of the pathway for biosynthesis of saponin adjuvants from the soapbark tree.</title>
        <authorList>
            <person name="Reed J."/>
            <person name="Orme A."/>
            <person name="El-Demerdash A."/>
            <person name="Owen C."/>
            <person name="Martin L.B.B."/>
            <person name="Misra R.C."/>
            <person name="Kikuchi S."/>
            <person name="Rejzek M."/>
            <person name="Martin A.C."/>
            <person name="Harkess A."/>
            <person name="Leebens-Mack J."/>
            <person name="Louveau T."/>
            <person name="Stephenson M.J."/>
            <person name="Osbourn A."/>
        </authorList>
    </citation>
    <scope>NUCLEOTIDE SEQUENCE</scope>
    <source>
        <strain evidence="1">S10</strain>
    </source>
</reference>
<dbReference type="EMBL" id="JARAOO010000013">
    <property type="protein sequence ID" value="KAJ7947018.1"/>
    <property type="molecule type" value="Genomic_DNA"/>
</dbReference>
<proteinExistence type="predicted"/>
<dbReference type="PANTHER" id="PTHR33156">
    <property type="entry name" value="OS02G0230000 PROTEIN"/>
    <property type="match status" value="1"/>
</dbReference>
<accession>A0AAD7KVV6</accession>
<name>A0AAD7KVV6_QUISA</name>
<organism evidence="1 2">
    <name type="scientific">Quillaja saponaria</name>
    <name type="common">Soap bark tree</name>
    <dbReference type="NCBI Taxonomy" id="32244"/>
    <lineage>
        <taxon>Eukaryota</taxon>
        <taxon>Viridiplantae</taxon>
        <taxon>Streptophyta</taxon>
        <taxon>Embryophyta</taxon>
        <taxon>Tracheophyta</taxon>
        <taxon>Spermatophyta</taxon>
        <taxon>Magnoliopsida</taxon>
        <taxon>eudicotyledons</taxon>
        <taxon>Gunneridae</taxon>
        <taxon>Pentapetalae</taxon>
        <taxon>rosids</taxon>
        <taxon>fabids</taxon>
        <taxon>Fabales</taxon>
        <taxon>Quillajaceae</taxon>
        <taxon>Quillaja</taxon>
    </lineage>
</organism>
<dbReference type="GO" id="GO:0005739">
    <property type="term" value="C:mitochondrion"/>
    <property type="evidence" value="ECO:0007669"/>
    <property type="project" value="TreeGrafter"/>
</dbReference>
<gene>
    <name evidence="1" type="ORF">O6P43_031874</name>
</gene>
<dbReference type="EMBL" id="JARAOO010000013">
    <property type="protein sequence ID" value="KAJ7947019.1"/>
    <property type="molecule type" value="Genomic_DNA"/>
</dbReference>
<evidence type="ECO:0000313" key="2">
    <source>
        <dbReference type="Proteomes" id="UP001163823"/>
    </source>
</evidence>
<comment type="caution">
    <text evidence="1">The sequence shown here is derived from an EMBL/GenBank/DDBJ whole genome shotgun (WGS) entry which is preliminary data.</text>
</comment>